<dbReference type="OrthoDB" id="5947836at2759"/>
<organism evidence="1 2">
    <name type="scientific">Nesidiocoris tenuis</name>
    <dbReference type="NCBI Taxonomy" id="355587"/>
    <lineage>
        <taxon>Eukaryota</taxon>
        <taxon>Metazoa</taxon>
        <taxon>Ecdysozoa</taxon>
        <taxon>Arthropoda</taxon>
        <taxon>Hexapoda</taxon>
        <taxon>Insecta</taxon>
        <taxon>Pterygota</taxon>
        <taxon>Neoptera</taxon>
        <taxon>Paraneoptera</taxon>
        <taxon>Hemiptera</taxon>
        <taxon>Heteroptera</taxon>
        <taxon>Panheteroptera</taxon>
        <taxon>Cimicomorpha</taxon>
        <taxon>Miridae</taxon>
        <taxon>Dicyphina</taxon>
        <taxon>Nesidiocoris</taxon>
    </lineage>
</organism>
<evidence type="ECO:0000313" key="2">
    <source>
        <dbReference type="Proteomes" id="UP000479000"/>
    </source>
</evidence>
<feature type="non-terminal residue" evidence="1">
    <location>
        <position position="55"/>
    </location>
</feature>
<reference evidence="1 2" key="1">
    <citation type="submission" date="2020-02" db="EMBL/GenBank/DDBJ databases">
        <authorList>
            <person name="Ferguson B K."/>
        </authorList>
    </citation>
    <scope>NUCLEOTIDE SEQUENCE [LARGE SCALE GENOMIC DNA]</scope>
</reference>
<dbReference type="Proteomes" id="UP000479000">
    <property type="component" value="Unassembled WGS sequence"/>
</dbReference>
<accession>A0A6H5H501</accession>
<keyword evidence="2" id="KW-1185">Reference proteome</keyword>
<protein>
    <recommendedName>
        <fullName evidence="3">Reverse transcriptase domain-containing protein</fullName>
    </recommendedName>
</protein>
<evidence type="ECO:0008006" key="3">
    <source>
        <dbReference type="Google" id="ProtNLM"/>
    </source>
</evidence>
<dbReference type="AlphaFoldDB" id="A0A6H5H501"/>
<sequence>MSYADDTCITVKGKTWCDTKRSAENVLSVVMQHLKANRLVLNIKKTNYICFSNSK</sequence>
<gene>
    <name evidence="1" type="ORF">NTEN_LOCUS14006</name>
</gene>
<name>A0A6H5H501_9HEMI</name>
<dbReference type="EMBL" id="CADCXU010020906">
    <property type="protein sequence ID" value="CAB0008787.1"/>
    <property type="molecule type" value="Genomic_DNA"/>
</dbReference>
<evidence type="ECO:0000313" key="1">
    <source>
        <dbReference type="EMBL" id="CAB0008787.1"/>
    </source>
</evidence>
<proteinExistence type="predicted"/>